<keyword evidence="8" id="KW-1185">Reference proteome</keyword>
<dbReference type="GO" id="GO:0009236">
    <property type="term" value="P:cobalamin biosynthetic process"/>
    <property type="evidence" value="ECO:0007669"/>
    <property type="project" value="UniProtKB-UniPathway"/>
</dbReference>
<dbReference type="Pfam" id="PF00590">
    <property type="entry name" value="TP_methylase"/>
    <property type="match status" value="1"/>
</dbReference>
<evidence type="ECO:0000313" key="8">
    <source>
        <dbReference type="Proteomes" id="UP000002457"/>
    </source>
</evidence>
<dbReference type="STRING" id="521011.Mpal_1716"/>
<proteinExistence type="predicted"/>
<dbReference type="GO" id="GO:0032259">
    <property type="term" value="P:methylation"/>
    <property type="evidence" value="ECO:0007669"/>
    <property type="project" value="UniProtKB-KW"/>
</dbReference>
<keyword evidence="4 7" id="KW-0808">Transferase</keyword>
<comment type="pathway">
    <text evidence="1">Cofactor biosynthesis; adenosylcobalamin biosynthesis.</text>
</comment>
<dbReference type="Gene3D" id="3.30.950.10">
    <property type="entry name" value="Methyltransferase, Cobalt-precorrin-4 Transmethylase, Domain 2"/>
    <property type="match status" value="1"/>
</dbReference>
<dbReference type="OrthoDB" id="42238at2157"/>
<sequence length="193" mass="19962">MKVVGVGCGPGMLTRAAADAITRAGSIYGSPRAIALAAYCIRKDCPVHEIEDYKALRTLPPTTVVLSTGDPMLAGLGYLGGEVIPGISSLQLAAARIGIPLTRVMIVNAHGKDHLHAIEEVVSVVHHGRIAFLIADPAFSIPALAGALEAALFSCRLVVCADLGYPEEEISSGDTGNPPSVSSGLYVLFAGLF</sequence>
<evidence type="ECO:0000259" key="6">
    <source>
        <dbReference type="Pfam" id="PF00590"/>
    </source>
</evidence>
<dbReference type="PANTHER" id="PTHR43182:SF1">
    <property type="entry name" value="COBALT-PRECORRIN-7 C(5)-METHYLTRANSFERASE"/>
    <property type="match status" value="1"/>
</dbReference>
<protein>
    <submittedName>
        <fullName evidence="7">Precorrin-6y C5,15-methyltransferase (Decarboxylating), CbiE subunit</fullName>
    </submittedName>
</protein>
<dbReference type="CDD" id="cd11644">
    <property type="entry name" value="Precorrin-6Y-MT"/>
    <property type="match status" value="1"/>
</dbReference>
<evidence type="ECO:0000256" key="4">
    <source>
        <dbReference type="ARBA" id="ARBA00022679"/>
    </source>
</evidence>
<dbReference type="InterPro" id="IPR012818">
    <property type="entry name" value="CbiE"/>
</dbReference>
<keyword evidence="3 7" id="KW-0489">Methyltransferase</keyword>
<accession>B8GJI2</accession>
<dbReference type="InterPro" id="IPR035996">
    <property type="entry name" value="4pyrrol_Methylase_sf"/>
</dbReference>
<feature type="domain" description="Tetrapyrrole methylase" evidence="6">
    <location>
        <begin position="2"/>
        <end position="173"/>
    </location>
</feature>
<dbReference type="NCBIfam" id="NF004461">
    <property type="entry name" value="PRK05787.2-4"/>
    <property type="match status" value="1"/>
</dbReference>
<dbReference type="GO" id="GO:0008276">
    <property type="term" value="F:protein methyltransferase activity"/>
    <property type="evidence" value="ECO:0007669"/>
    <property type="project" value="InterPro"/>
</dbReference>
<dbReference type="SUPFAM" id="SSF53790">
    <property type="entry name" value="Tetrapyrrole methylase"/>
    <property type="match status" value="1"/>
</dbReference>
<evidence type="ECO:0000256" key="1">
    <source>
        <dbReference type="ARBA" id="ARBA00004953"/>
    </source>
</evidence>
<dbReference type="AlphaFoldDB" id="B8GJI2"/>
<dbReference type="InterPro" id="IPR014777">
    <property type="entry name" value="4pyrrole_Mease_sub1"/>
</dbReference>
<dbReference type="InterPro" id="IPR000878">
    <property type="entry name" value="4pyrrol_Mease"/>
</dbReference>
<dbReference type="KEGG" id="mpl:Mpal_1716"/>
<dbReference type="InterPro" id="IPR050714">
    <property type="entry name" value="Cobalamin_biosynth_MTase"/>
</dbReference>
<keyword evidence="2" id="KW-0169">Cobalamin biosynthesis</keyword>
<keyword evidence="5" id="KW-0949">S-adenosyl-L-methionine</keyword>
<dbReference type="Proteomes" id="UP000002457">
    <property type="component" value="Chromosome"/>
</dbReference>
<gene>
    <name evidence="7" type="ordered locus">Mpal_1716</name>
</gene>
<dbReference type="GeneID" id="7271279"/>
<evidence type="ECO:0000256" key="2">
    <source>
        <dbReference type="ARBA" id="ARBA00022573"/>
    </source>
</evidence>
<dbReference type="EMBL" id="CP001338">
    <property type="protein sequence ID" value="ACL17023.1"/>
    <property type="molecule type" value="Genomic_DNA"/>
</dbReference>
<evidence type="ECO:0000313" key="7">
    <source>
        <dbReference type="EMBL" id="ACL17023.1"/>
    </source>
</evidence>
<dbReference type="HOGENOM" id="CLU_089162_3_0_2"/>
<evidence type="ECO:0000256" key="3">
    <source>
        <dbReference type="ARBA" id="ARBA00022603"/>
    </source>
</evidence>
<dbReference type="Gene3D" id="3.40.1010.10">
    <property type="entry name" value="Cobalt-precorrin-4 Transmethylase, Domain 1"/>
    <property type="match status" value="1"/>
</dbReference>
<dbReference type="PANTHER" id="PTHR43182">
    <property type="entry name" value="COBALT-PRECORRIN-6B C(15)-METHYLTRANSFERASE (DECARBOXYLATING)"/>
    <property type="match status" value="1"/>
</dbReference>
<dbReference type="InterPro" id="IPR014776">
    <property type="entry name" value="4pyrrole_Mease_sub2"/>
</dbReference>
<dbReference type="RefSeq" id="WP_012618342.1">
    <property type="nucleotide sequence ID" value="NC_011832.1"/>
</dbReference>
<organism evidence="7 8">
    <name type="scientific">Methanosphaerula palustris (strain ATCC BAA-1556 / DSM 19958 / E1-9c)</name>
    <dbReference type="NCBI Taxonomy" id="521011"/>
    <lineage>
        <taxon>Archaea</taxon>
        <taxon>Methanobacteriati</taxon>
        <taxon>Methanobacteriota</taxon>
        <taxon>Stenosarchaea group</taxon>
        <taxon>Methanomicrobia</taxon>
        <taxon>Methanomicrobiales</taxon>
        <taxon>Methanoregulaceae</taxon>
        <taxon>Methanosphaerula</taxon>
    </lineage>
</organism>
<dbReference type="NCBIfam" id="TIGR02467">
    <property type="entry name" value="CbiE"/>
    <property type="match status" value="1"/>
</dbReference>
<dbReference type="eggNOG" id="arCOG00650">
    <property type="taxonomic scope" value="Archaea"/>
</dbReference>
<reference evidence="7 8" key="1">
    <citation type="journal article" date="2015" name="Genome Announc.">
        <title>Complete Genome Sequence of Methanosphaerula palustris E1-9CT, a Hydrogenotrophic Methanogen Isolated from a Minerotrophic Fen Peatland.</title>
        <authorList>
            <person name="Cadillo-Quiroz H."/>
            <person name="Browne P."/>
            <person name="Kyrpides N."/>
            <person name="Woyke T."/>
            <person name="Goodwin L."/>
            <person name="Detter C."/>
            <person name="Yavitt J.B."/>
            <person name="Zinder S.H."/>
        </authorList>
    </citation>
    <scope>NUCLEOTIDE SEQUENCE [LARGE SCALE GENOMIC DNA]</scope>
    <source>
        <strain evidence="8">ATCC BAA-1556 / DSM 19958 / E1-9c</strain>
    </source>
</reference>
<evidence type="ECO:0000256" key="5">
    <source>
        <dbReference type="ARBA" id="ARBA00022691"/>
    </source>
</evidence>
<dbReference type="UniPathway" id="UPA00148"/>
<name>B8GJI2_METPE</name>